<feature type="non-terminal residue" evidence="1">
    <location>
        <position position="447"/>
    </location>
</feature>
<name>A0ABT9JJM2_9RHOB</name>
<comment type="caution">
    <text evidence="1">The sequence shown here is derived from an EMBL/GenBank/DDBJ whole genome shotgun (WGS) entry which is preliminary data.</text>
</comment>
<dbReference type="RefSeq" id="WP_305965064.1">
    <property type="nucleotide sequence ID" value="NZ_JAVAMQ010000053.1"/>
</dbReference>
<sequence length="447" mass="50824">MRELSQTIGARSLVVVGKCAQIANLPDVSIIYSKLFERSGETYADCIRFISQGEEQLQKVSFTVTGINGEKFQLFAYIESEKRLPKEQKRSIRNRASSSLSNCLKSRILSLRDYVVAMSLQTQDLSSFFHKAVTDCLPTYFKFEGASAFYYDYQTDSLVLAATTGIPQIKLGGMRRADIKYHSDSRSWVRKSFREGKVLAEFAREGRQLNRNTFGEDVRTIQNRLFMPIDVRTTLKARLINGYGKDARASGRIGVIRIVNTRRNGFLNPISEVDFHFLENFREYIAVLGARYVRVLSVIHDQEKATHGFVTDLSTLRLRMQLFNHQFSDVVKRAISDGDPTRMRLALIELQELLTLLDRSFFAVQDGMAFQLQTVMQFADGVVGASGREEPICERPFVEVVIRVSEAASYISTNYGRKDAIVTYSGERRPSEAFIRMPSLRVPQKTV</sequence>
<evidence type="ECO:0000313" key="2">
    <source>
        <dbReference type="Proteomes" id="UP001224997"/>
    </source>
</evidence>
<reference evidence="1 2" key="1">
    <citation type="submission" date="2023-08" db="EMBL/GenBank/DDBJ databases">
        <authorList>
            <person name="Park J.-S."/>
        </authorList>
    </citation>
    <scope>NUCLEOTIDE SEQUENCE [LARGE SCALE GENOMIC DNA]</scope>
    <source>
        <strain evidence="1 2">2205BS29-5</strain>
    </source>
</reference>
<keyword evidence="2" id="KW-1185">Reference proteome</keyword>
<protein>
    <recommendedName>
        <fullName evidence="3">DNA helicase</fullName>
    </recommendedName>
</protein>
<accession>A0ABT9JJM2</accession>
<evidence type="ECO:0000313" key="1">
    <source>
        <dbReference type="EMBL" id="MDP5309271.1"/>
    </source>
</evidence>
<proteinExistence type="predicted"/>
<dbReference type="EMBL" id="JAVAMQ010000053">
    <property type="protein sequence ID" value="MDP5309271.1"/>
    <property type="molecule type" value="Genomic_DNA"/>
</dbReference>
<gene>
    <name evidence="1" type="ORF">Q5Y72_19590</name>
</gene>
<organism evidence="1 2">
    <name type="scientific">Paracoccus spongiarum</name>
    <dbReference type="NCBI Taxonomy" id="3064387"/>
    <lineage>
        <taxon>Bacteria</taxon>
        <taxon>Pseudomonadati</taxon>
        <taxon>Pseudomonadota</taxon>
        <taxon>Alphaproteobacteria</taxon>
        <taxon>Rhodobacterales</taxon>
        <taxon>Paracoccaceae</taxon>
        <taxon>Paracoccus</taxon>
    </lineage>
</organism>
<evidence type="ECO:0008006" key="3">
    <source>
        <dbReference type="Google" id="ProtNLM"/>
    </source>
</evidence>
<dbReference type="Proteomes" id="UP001224997">
    <property type="component" value="Unassembled WGS sequence"/>
</dbReference>